<dbReference type="InterPro" id="IPR024630">
    <property type="entry name" value="Stc1"/>
</dbReference>
<comment type="caution">
    <text evidence="2">The sequence shown here is derived from an EMBL/GenBank/DDBJ whole genome shotgun (WGS) entry which is preliminary data.</text>
</comment>
<dbReference type="EMBL" id="BAABIB010000022">
    <property type="protein sequence ID" value="GAA5155308.1"/>
    <property type="molecule type" value="Genomic_DNA"/>
</dbReference>
<evidence type="ECO:0000259" key="1">
    <source>
        <dbReference type="Pfam" id="PF12898"/>
    </source>
</evidence>
<dbReference type="Pfam" id="PF12898">
    <property type="entry name" value="Stc1"/>
    <property type="match status" value="1"/>
</dbReference>
<proteinExistence type="predicted"/>
<accession>A0ABP9Q0X1</accession>
<dbReference type="InterPro" id="IPR003615">
    <property type="entry name" value="HNH_nuc"/>
</dbReference>
<gene>
    <name evidence="2" type="ORF">GCM10023214_10920</name>
</gene>
<reference evidence="3" key="1">
    <citation type="journal article" date="2019" name="Int. J. Syst. Evol. Microbiol.">
        <title>The Global Catalogue of Microorganisms (GCM) 10K type strain sequencing project: providing services to taxonomists for standard genome sequencing and annotation.</title>
        <authorList>
            <consortium name="The Broad Institute Genomics Platform"/>
            <consortium name="The Broad Institute Genome Sequencing Center for Infectious Disease"/>
            <person name="Wu L."/>
            <person name="Ma J."/>
        </authorList>
    </citation>
    <scope>NUCLEOTIDE SEQUENCE [LARGE SCALE GENOMIC DNA]</scope>
    <source>
        <strain evidence="3">JCM 18054</strain>
    </source>
</reference>
<dbReference type="CDD" id="cd00085">
    <property type="entry name" value="HNHc"/>
    <property type="match status" value="1"/>
</dbReference>
<dbReference type="Gene3D" id="1.10.30.50">
    <property type="match status" value="1"/>
</dbReference>
<feature type="domain" description="Stc1" evidence="1">
    <location>
        <begin position="3"/>
        <end position="35"/>
    </location>
</feature>
<name>A0ABP9Q0X1_9PSEU</name>
<keyword evidence="3" id="KW-1185">Reference proteome</keyword>
<evidence type="ECO:0000313" key="3">
    <source>
        <dbReference type="Proteomes" id="UP001500192"/>
    </source>
</evidence>
<evidence type="ECO:0000313" key="2">
    <source>
        <dbReference type="EMBL" id="GAA5155308.1"/>
    </source>
</evidence>
<organism evidence="2 3">
    <name type="scientific">Amycolatopsis dongchuanensis</name>
    <dbReference type="NCBI Taxonomy" id="1070866"/>
    <lineage>
        <taxon>Bacteria</taxon>
        <taxon>Bacillati</taxon>
        <taxon>Actinomycetota</taxon>
        <taxon>Actinomycetes</taxon>
        <taxon>Pseudonocardiales</taxon>
        <taxon>Pseudonocardiaceae</taxon>
        <taxon>Amycolatopsis</taxon>
    </lineage>
</organism>
<protein>
    <recommendedName>
        <fullName evidence="1">Stc1 domain-containing protein</fullName>
    </recommendedName>
</protein>
<sequence length="188" mass="20906">MTKTCTTCGETKPLEEFVRTKRNRDGRTARCKACNRAAVQAHRQRPGYVADENAKGRGRYRRYRADAERGPRVKWAKAISDAKRAAERYGVQHVPYTLADLEAVFGPVSQWTCTWCGTSEGLSLDHVRPLSAGGPDAVWNVVPACHRPSHGTGCNQQKASRPLSEWLSSEDRAALREQRYRAFACGAA</sequence>
<dbReference type="Proteomes" id="UP001500192">
    <property type="component" value="Unassembled WGS sequence"/>
</dbReference>